<dbReference type="InterPro" id="IPR052434">
    <property type="entry name" value="Tectonic-like_complex_comp"/>
</dbReference>
<dbReference type="Proteomes" id="UP000515208">
    <property type="component" value="Unplaced"/>
</dbReference>
<dbReference type="CTD" id="387707"/>
<dbReference type="OrthoDB" id="2162143at2759"/>
<dbReference type="PANTHER" id="PTHR20837:SF2">
    <property type="entry name" value="PROTEIN CC2D2B"/>
    <property type="match status" value="1"/>
</dbReference>
<reference evidence="3" key="1">
    <citation type="submission" date="2025-08" db="UniProtKB">
        <authorList>
            <consortium name="RefSeq"/>
        </authorList>
    </citation>
    <scope>IDENTIFICATION</scope>
    <source>
        <tissue evidence="3">Blood</tissue>
    </source>
</reference>
<dbReference type="GO" id="GO:0035869">
    <property type="term" value="C:ciliary transition zone"/>
    <property type="evidence" value="ECO:0007669"/>
    <property type="project" value="TreeGrafter"/>
</dbReference>
<dbReference type="KEGG" id="bbis:104983582"/>
<sequence length="380" mass="41764">MAVYFDYSKESFWKQLLPKNYQGTKTQSIQPEEIIYSDTNKSMVEDLKNRIERTLKCKIMEWRPKQPTRWNRQCTFILRQILPKLELGTGSFVSSEEESEFERLLQFYWSRGQDSLPEFLETSINDLLIRDLIKEDPLESLAPGVTVYSRFILGKKQFWPLCKASVALIGVGGGPTTSIKITWKALLKMQVPTSHPGPTESGSLRHERGRRSPHVGGAGPVRAAVPGKGGRRGNRQAWVGGGALEPPGPAFCSPFWGRAIPCAPPDEEAGAWVRAGPGLAAGRLRRRSARPIICSGHPERGWRSSSGFSAGGFYLKGSVSAVKSALLGAEEFEPGARGVRASGLAFPSTRPGSRLGNSGPSWSPFAWHPVRQFIKQAGSS</sequence>
<accession>A0A6P3GYD6</accession>
<gene>
    <name evidence="3" type="primary">CC2D2B</name>
</gene>
<evidence type="ECO:0000256" key="1">
    <source>
        <dbReference type="SAM" id="MobiDB-lite"/>
    </source>
</evidence>
<keyword evidence="2" id="KW-1185">Reference proteome</keyword>
<protein>
    <submittedName>
        <fullName evidence="3">Protein CC2D2B</fullName>
    </submittedName>
</protein>
<organism evidence="2 3">
    <name type="scientific">Bison bison bison</name>
    <name type="common">North American plains bison</name>
    <dbReference type="NCBI Taxonomy" id="43346"/>
    <lineage>
        <taxon>Eukaryota</taxon>
        <taxon>Metazoa</taxon>
        <taxon>Chordata</taxon>
        <taxon>Craniata</taxon>
        <taxon>Vertebrata</taxon>
        <taxon>Euteleostomi</taxon>
        <taxon>Mammalia</taxon>
        <taxon>Eutheria</taxon>
        <taxon>Laurasiatheria</taxon>
        <taxon>Artiodactyla</taxon>
        <taxon>Ruminantia</taxon>
        <taxon>Pecora</taxon>
        <taxon>Bovidae</taxon>
        <taxon>Bovinae</taxon>
        <taxon>Bison</taxon>
    </lineage>
</organism>
<dbReference type="PANTHER" id="PTHR20837">
    <property type="entry name" value="CENTROSOMAL PROTEIN-RELATED"/>
    <property type="match status" value="1"/>
</dbReference>
<dbReference type="GeneID" id="104983582"/>
<dbReference type="RefSeq" id="XP_010831410.1">
    <property type="nucleotide sequence ID" value="XM_010833108.1"/>
</dbReference>
<dbReference type="AlphaFoldDB" id="A0A6P3GYD6"/>
<evidence type="ECO:0000313" key="2">
    <source>
        <dbReference type="Proteomes" id="UP000515208"/>
    </source>
</evidence>
<proteinExistence type="predicted"/>
<name>A0A6P3GYD6_BISBB</name>
<feature type="region of interest" description="Disordered" evidence="1">
    <location>
        <begin position="191"/>
        <end position="236"/>
    </location>
</feature>
<dbReference type="GO" id="GO:1904491">
    <property type="term" value="P:protein localization to ciliary transition zone"/>
    <property type="evidence" value="ECO:0007669"/>
    <property type="project" value="TreeGrafter"/>
</dbReference>
<feature type="region of interest" description="Disordered" evidence="1">
    <location>
        <begin position="341"/>
        <end position="361"/>
    </location>
</feature>
<dbReference type="GO" id="GO:1905515">
    <property type="term" value="P:non-motile cilium assembly"/>
    <property type="evidence" value="ECO:0007669"/>
    <property type="project" value="TreeGrafter"/>
</dbReference>
<evidence type="ECO:0000313" key="3">
    <source>
        <dbReference type="RefSeq" id="XP_010831410.1"/>
    </source>
</evidence>